<sequence>MLLTLVTSAAKAQEPLEDDSLKQSINNEMSVLIDSARIPKNPARDMNLWRPDPKRALWLALVIPGGGQIYNRKYWKLPLVYGGFLGCLYAMNWNNTMYKDYSQAYLDLTDSDPATQSYNQFLHLGAQINDSNKDRYKDLFKKRKDRYRRWRDMSFFVLVGVYALSVVDAYVDAELSVFDISKDLSLRIEPTVLDNHTSKNPLDAAVGLQCSVRF</sequence>
<dbReference type="Proteomes" id="UP000184130">
    <property type="component" value="Unassembled WGS sequence"/>
</dbReference>
<dbReference type="AlphaFoldDB" id="A0A1M6YI43"/>
<gene>
    <name evidence="2" type="ORF">SAMN05216463_1289</name>
</gene>
<organism evidence="2 3">
    <name type="scientific">Xylanibacter ruminicola</name>
    <name type="common">Prevotella ruminicola</name>
    <dbReference type="NCBI Taxonomy" id="839"/>
    <lineage>
        <taxon>Bacteria</taxon>
        <taxon>Pseudomonadati</taxon>
        <taxon>Bacteroidota</taxon>
        <taxon>Bacteroidia</taxon>
        <taxon>Bacteroidales</taxon>
        <taxon>Prevotellaceae</taxon>
        <taxon>Xylanibacter</taxon>
    </lineage>
</organism>
<evidence type="ECO:0000313" key="2">
    <source>
        <dbReference type="EMBL" id="SHL17888.1"/>
    </source>
</evidence>
<evidence type="ECO:0000313" key="3">
    <source>
        <dbReference type="Proteomes" id="UP000184130"/>
    </source>
</evidence>
<dbReference type="InterPro" id="IPR043738">
    <property type="entry name" value="DUF5683"/>
</dbReference>
<dbReference type="EMBL" id="FRBD01000028">
    <property type="protein sequence ID" value="SHL17888.1"/>
    <property type="molecule type" value="Genomic_DNA"/>
</dbReference>
<evidence type="ECO:0000259" key="1">
    <source>
        <dbReference type="Pfam" id="PF18935"/>
    </source>
</evidence>
<proteinExistence type="predicted"/>
<name>A0A1M6YI43_XYLRU</name>
<dbReference type="Pfam" id="PF18935">
    <property type="entry name" value="DUF5683"/>
    <property type="match status" value="1"/>
</dbReference>
<reference evidence="2 3" key="1">
    <citation type="submission" date="2016-11" db="EMBL/GenBank/DDBJ databases">
        <authorList>
            <person name="Jaros S."/>
            <person name="Januszkiewicz K."/>
            <person name="Wedrychowicz H."/>
        </authorList>
    </citation>
    <scope>NUCLEOTIDE SEQUENCE [LARGE SCALE GENOMIC DNA]</scope>
    <source>
        <strain evidence="2 3">KHT3</strain>
    </source>
</reference>
<protein>
    <recommendedName>
        <fullName evidence="1">DUF5683 domain-containing protein</fullName>
    </recommendedName>
</protein>
<accession>A0A1M6YI43</accession>
<dbReference type="OrthoDB" id="9813910at2"/>
<feature type="domain" description="DUF5683" evidence="1">
    <location>
        <begin position="50"/>
        <end position="214"/>
    </location>
</feature>